<dbReference type="AlphaFoldDB" id="A0A9P1MDB4"/>
<dbReference type="Proteomes" id="UP000838763">
    <property type="component" value="Unassembled WGS sequence"/>
</dbReference>
<keyword evidence="2" id="KW-1185">Reference proteome</keyword>
<reference evidence="1" key="1">
    <citation type="submission" date="2022-11" db="EMBL/GenBank/DDBJ databases">
        <authorList>
            <person name="Scott C."/>
            <person name="Bruce N."/>
        </authorList>
    </citation>
    <scope>NUCLEOTIDE SEQUENCE</scope>
</reference>
<accession>A0A9P1MDB4</accession>
<gene>
    <name evidence="1" type="ORF">PPNO1_LOCUS6280</name>
</gene>
<organism evidence="1 2">
    <name type="scientific">Parascedosporium putredinis</name>
    <dbReference type="NCBI Taxonomy" id="1442378"/>
    <lineage>
        <taxon>Eukaryota</taxon>
        <taxon>Fungi</taxon>
        <taxon>Dikarya</taxon>
        <taxon>Ascomycota</taxon>
        <taxon>Pezizomycotina</taxon>
        <taxon>Sordariomycetes</taxon>
        <taxon>Hypocreomycetidae</taxon>
        <taxon>Microascales</taxon>
        <taxon>Microascaceae</taxon>
        <taxon>Parascedosporium</taxon>
    </lineage>
</organism>
<evidence type="ECO:0000313" key="2">
    <source>
        <dbReference type="Proteomes" id="UP000838763"/>
    </source>
</evidence>
<proteinExistence type="predicted"/>
<evidence type="ECO:0000313" key="1">
    <source>
        <dbReference type="EMBL" id="CAI4216628.1"/>
    </source>
</evidence>
<protein>
    <submittedName>
        <fullName evidence="1">Uncharacterized protein</fullName>
    </submittedName>
</protein>
<sequence>MLIPGVCLAVDFQTINRPSPKTTILEFADCFSDPSHREARRSMPDENDAPRTCSFAKIPPLCTAVIASSMPVA</sequence>
<comment type="caution">
    <text evidence="1">The sequence shown here is derived from an EMBL/GenBank/DDBJ whole genome shotgun (WGS) entry which is preliminary data.</text>
</comment>
<name>A0A9P1MDB4_9PEZI</name>
<dbReference type="EMBL" id="CALLCH030000015">
    <property type="protein sequence ID" value="CAI4216628.1"/>
    <property type="molecule type" value="Genomic_DNA"/>
</dbReference>